<dbReference type="PANTHER" id="PTHR45138:SF9">
    <property type="entry name" value="DIGUANYLATE CYCLASE DGCM-RELATED"/>
    <property type="match status" value="1"/>
</dbReference>
<dbReference type="InterPro" id="IPR050469">
    <property type="entry name" value="Diguanylate_Cyclase"/>
</dbReference>
<sequence>MNNEIDFRHAVNDMACSIITFDSNYIVVKADQRAYQFVYEEYTRFDKLIADDDVERFYRYIENEDAPSEQFVVVRMRRRDGVYRPCLIIALRRAYPVNGTKYTDVELRDIVTLNARYKKMDLDVRKYRSIMGMLAEYFFEYNPSDGMFTFFCYRGYRADNIEKADIDEVLKRLIEEKHVDGDNIDKLYMLFEKIKSCEASFTVELETNIFRGGENYELMSFHGQTLYYDNELARVIGIASHVSRIGKATSGELSDDAAEKDSATGILNKKAMTDFVENKIRHFNEKGSQEPFWLAICDIDYFKNVNDTYGHLFGDEVIYRFAQTIRTWVGDKGVVGRIGGDEFMIMLDSADDVTELRSILIGIREELEWAFQNKAPDYRFTTSIGVANYPKDADDYVRLFKIADKALYIAKEKGRDRFIIYDKELHGELEEEKEGAYAAHTCAELKPIAKAELASNLILLLTKAGRDVIPHVLDSIIENLNIHGITIYESDADGRIRTSMTAGRYNMSVGDISDIMDSRYLELFNANGINQIHNVKECEIHCPEMYDFWKDHEICSTLQFMIGSSEHVMGIVSFDIFGAHRRKWSENDVNTLYMIVKFIGNALES</sequence>
<dbReference type="eggNOG" id="COG2199">
    <property type="taxonomic scope" value="Bacteria"/>
</dbReference>
<protein>
    <recommendedName>
        <fullName evidence="1">GGDEF domain-containing protein</fullName>
    </recommendedName>
</protein>
<organism evidence="2 3">
    <name type="scientific">[Bacteroides] pectinophilus ATCC 43243</name>
    <dbReference type="NCBI Taxonomy" id="483218"/>
    <lineage>
        <taxon>Bacteria</taxon>
        <taxon>Bacillati</taxon>
        <taxon>Bacillota</taxon>
        <taxon>Clostridia</taxon>
        <taxon>Eubacteriales</taxon>
    </lineage>
</organism>
<dbReference type="InterPro" id="IPR029787">
    <property type="entry name" value="Nucleotide_cyclase"/>
</dbReference>
<evidence type="ECO:0000313" key="3">
    <source>
        <dbReference type="Proteomes" id="UP000003136"/>
    </source>
</evidence>
<gene>
    <name evidence="2" type="ORF">BACPEC_01003</name>
</gene>
<dbReference type="InterPro" id="IPR043128">
    <property type="entry name" value="Rev_trsase/Diguanyl_cyclase"/>
</dbReference>
<evidence type="ECO:0000313" key="2">
    <source>
        <dbReference type="EMBL" id="EEC58018.1"/>
    </source>
</evidence>
<accession>B7AQP6</accession>
<keyword evidence="3" id="KW-1185">Reference proteome</keyword>
<comment type="caution">
    <text evidence="2">The sequence shown here is derived from an EMBL/GenBank/DDBJ whole genome shotgun (WGS) entry which is preliminary data.</text>
</comment>
<evidence type="ECO:0000259" key="1">
    <source>
        <dbReference type="PROSITE" id="PS50887"/>
    </source>
</evidence>
<dbReference type="Pfam" id="PF00990">
    <property type="entry name" value="GGDEF"/>
    <property type="match status" value="1"/>
</dbReference>
<dbReference type="STRING" id="483218.BACPEC_01003"/>
<dbReference type="EMBL" id="ABVQ01000035">
    <property type="protein sequence ID" value="EEC58018.1"/>
    <property type="molecule type" value="Genomic_DNA"/>
</dbReference>
<dbReference type="CDD" id="cd01949">
    <property type="entry name" value="GGDEF"/>
    <property type="match status" value="1"/>
</dbReference>
<dbReference type="AlphaFoldDB" id="B7AQP6"/>
<dbReference type="Proteomes" id="UP000003136">
    <property type="component" value="Unassembled WGS sequence"/>
</dbReference>
<name>B7AQP6_9FIRM</name>
<dbReference type="GO" id="GO:0052621">
    <property type="term" value="F:diguanylate cyclase activity"/>
    <property type="evidence" value="ECO:0007669"/>
    <property type="project" value="TreeGrafter"/>
</dbReference>
<dbReference type="Gene3D" id="3.30.70.270">
    <property type="match status" value="1"/>
</dbReference>
<dbReference type="SMART" id="SM00267">
    <property type="entry name" value="GGDEF"/>
    <property type="match status" value="1"/>
</dbReference>
<reference evidence="2 3" key="2">
    <citation type="submission" date="2008-11" db="EMBL/GenBank/DDBJ databases">
        <authorList>
            <person name="Fulton L."/>
            <person name="Clifton S."/>
            <person name="Fulton B."/>
            <person name="Xu J."/>
            <person name="Minx P."/>
            <person name="Pepin K.H."/>
            <person name="Johnson M."/>
            <person name="Bhonagiri V."/>
            <person name="Nash W.E."/>
            <person name="Mardis E.R."/>
            <person name="Wilson R.K."/>
        </authorList>
    </citation>
    <scope>NUCLEOTIDE SEQUENCE [LARGE SCALE GENOMIC DNA]</scope>
    <source>
        <strain evidence="2 3">ATCC 43243</strain>
    </source>
</reference>
<dbReference type="PANTHER" id="PTHR45138">
    <property type="entry name" value="REGULATORY COMPONENTS OF SENSORY TRANSDUCTION SYSTEM"/>
    <property type="match status" value="1"/>
</dbReference>
<dbReference type="SUPFAM" id="SSF55073">
    <property type="entry name" value="Nucleotide cyclase"/>
    <property type="match status" value="1"/>
</dbReference>
<feature type="domain" description="GGDEF" evidence="1">
    <location>
        <begin position="290"/>
        <end position="423"/>
    </location>
</feature>
<dbReference type="PROSITE" id="PS50887">
    <property type="entry name" value="GGDEF"/>
    <property type="match status" value="1"/>
</dbReference>
<dbReference type="InterPro" id="IPR000160">
    <property type="entry name" value="GGDEF_dom"/>
</dbReference>
<reference evidence="2 3" key="1">
    <citation type="submission" date="2008-11" db="EMBL/GenBank/DDBJ databases">
        <title>Draft genome sequence of Bacteroides pectinophilus (ATCC 43243).</title>
        <authorList>
            <person name="Sudarsanam P."/>
            <person name="Ley R."/>
            <person name="Guruge J."/>
            <person name="Turnbaugh P.J."/>
            <person name="Mahowald M."/>
            <person name="Liep D."/>
            <person name="Gordon J."/>
        </authorList>
    </citation>
    <scope>NUCLEOTIDE SEQUENCE [LARGE SCALE GENOMIC DNA]</scope>
    <source>
        <strain evidence="2 3">ATCC 43243</strain>
    </source>
</reference>
<dbReference type="HOGENOM" id="CLU_031527_0_0_9"/>
<dbReference type="NCBIfam" id="TIGR00254">
    <property type="entry name" value="GGDEF"/>
    <property type="match status" value="1"/>
</dbReference>
<proteinExistence type="predicted"/>